<gene>
    <name evidence="1" type="ORF">JSE7799_02411</name>
</gene>
<dbReference type="AlphaFoldDB" id="A0A0M7BCP8"/>
<reference evidence="1 2" key="1">
    <citation type="submission" date="2015-09" db="EMBL/GenBank/DDBJ databases">
        <authorList>
            <person name="Jackson K.R."/>
            <person name="Lunt B.L."/>
            <person name="Fisher J.N.B."/>
            <person name="Gardner A.V."/>
            <person name="Bailey M.E."/>
            <person name="Deus L.M."/>
            <person name="Earl A.S."/>
            <person name="Gibby P.D."/>
            <person name="Hartmann K.A."/>
            <person name="Liu J.E."/>
            <person name="Manci A.M."/>
            <person name="Nielsen D.A."/>
            <person name="Solomon M.B."/>
            <person name="Breakwell D.P."/>
            <person name="Burnett S.H."/>
            <person name="Grose J.H."/>
        </authorList>
    </citation>
    <scope>NUCLEOTIDE SEQUENCE [LARGE SCALE GENOMIC DNA]</scope>
    <source>
        <strain evidence="1 2">CECT 7799</strain>
    </source>
</reference>
<proteinExistence type="predicted"/>
<organism evidence="1 2">
    <name type="scientific">Jannaschia seosinensis</name>
    <dbReference type="NCBI Taxonomy" id="313367"/>
    <lineage>
        <taxon>Bacteria</taxon>
        <taxon>Pseudomonadati</taxon>
        <taxon>Pseudomonadota</taxon>
        <taxon>Alphaproteobacteria</taxon>
        <taxon>Rhodobacterales</taxon>
        <taxon>Roseobacteraceae</taxon>
        <taxon>Jannaschia</taxon>
    </lineage>
</organism>
<dbReference type="Pfam" id="PF02620">
    <property type="entry name" value="YceD"/>
    <property type="match status" value="1"/>
</dbReference>
<evidence type="ECO:0000313" key="1">
    <source>
        <dbReference type="EMBL" id="CUH39683.1"/>
    </source>
</evidence>
<dbReference type="STRING" id="313367.JSE7799_02411"/>
<accession>A0A0M7BCP8</accession>
<dbReference type="RefSeq" id="WP_055663833.1">
    <property type="nucleotide sequence ID" value="NZ_CYPR01000160.1"/>
</dbReference>
<dbReference type="EMBL" id="CYPR01000160">
    <property type="protein sequence ID" value="CUH39683.1"/>
    <property type="molecule type" value="Genomic_DNA"/>
</dbReference>
<dbReference type="OrthoDB" id="8443793at2"/>
<dbReference type="InterPro" id="IPR003772">
    <property type="entry name" value="YceD"/>
</dbReference>
<protein>
    <recommendedName>
        <fullName evidence="3">DUF177 domain-containing protein</fullName>
    </recommendedName>
</protein>
<evidence type="ECO:0000313" key="2">
    <source>
        <dbReference type="Proteomes" id="UP000049455"/>
    </source>
</evidence>
<keyword evidence="2" id="KW-1185">Reference proteome</keyword>
<name>A0A0M7BCP8_9RHOB</name>
<dbReference type="Proteomes" id="UP000049455">
    <property type="component" value="Unassembled WGS sequence"/>
</dbReference>
<evidence type="ECO:0008006" key="3">
    <source>
        <dbReference type="Google" id="ProtNLM"/>
    </source>
</evidence>
<sequence length="186" mass="19848">MRPVLSHPIRLADLPQRKPTEARLTPDEAQLATLAERLGVSSLRKVALTVTLTPGPGRDWTLDGTLGATIRQPCRVTTDPVTTRVDVAVARRYSPDFTPPGGEEDEMPEDDTLEPLPATLDLGALLEEELALAVPPFPRADGAEALDVTAAPPGAEPLTEEKVKPFAGLADLKARMEGGTDDDAEQ</sequence>